<feature type="transmembrane region" description="Helical" evidence="1">
    <location>
        <begin position="293"/>
        <end position="313"/>
    </location>
</feature>
<keyword evidence="1" id="KW-0472">Membrane</keyword>
<reference evidence="3 4" key="1">
    <citation type="submission" date="2018-05" db="EMBL/GenBank/DDBJ databases">
        <title>Genomic Encyclopedia of Type Strains, Phase IV (KMG-IV): sequencing the most valuable type-strain genomes for metagenomic binning, comparative biology and taxonomic classification.</title>
        <authorList>
            <person name="Goeker M."/>
        </authorList>
    </citation>
    <scope>NUCLEOTIDE SEQUENCE [LARGE SCALE GENOMIC DNA]</scope>
    <source>
        <strain evidence="3 4">DSM 44704</strain>
    </source>
</reference>
<proteinExistence type="predicted"/>
<feature type="chain" id="PRO_5016368132" evidence="2">
    <location>
        <begin position="32"/>
        <end position="762"/>
    </location>
</feature>
<sequence>MTVFSPAARLVVRIAVIVTGFLSLSASAAAAAEPLLDLRALTVDSTEVSTDEFRFQPSSERRFDAAAALPSDDPLSLYVQDNTRQGWDRYFTAGTTELHIRMIEFTSNRWAETLRGSGEPTPGYSPGTRVRMRDENGRHTLFANAVRGRVEVIVFLTTTLPSAAGEPEHPDSILQRAISAQLGKLPDSADLSDNRSAVGTWLTSAVTYAISMPLLALLLLGYVNLRDTALLERISNRRVFAEPVPSVPIRDISEEAARLRRHARIRCAALAGVTAVLGTLAIIGQLALFRSIVLLYVTTPVIVTVVLLADIALRGYRARRRPSKGAFLMAMAGTAGAMVVVAVCTVLLAVSLWLLVLGRPLYLIAAPVLLFLLQRAIRYIDRPLRWTKAVAVLQAAVRMEADDRPPVLLFRSSLDAARQIRTHRCAIADPAEAAATLPFERFESVLTWALWQFGPVHAGVDPDNHPPEADIAREFHSRDDWRAAVRSIDPAPVLTVVIVGRSPGSDDELRTMATLGQLGQCLLVIPPIPEDEVWDRLVLLASATGTAAELLRAAAAHTRAVLGVYFGPDGRPVLVAADRRDDHTYRAMVAQVGAELVGRAKGRLHTPASESRRSQDTDLRRWLVSGSMPRTVRPMNIKRAAWHALTQLRWAGRNRDNDLEMLDHTRARVRDHVRNGEYGAVYDQYLTRESRSAISRSHWIEQSRAAYAEDSPATEDQRGAVAILGNTALLTIVPNQRQPILTLTYRRHRSGQWQIDLTDSDQ</sequence>
<feature type="transmembrane region" description="Helical" evidence="1">
    <location>
        <begin position="325"/>
        <end position="354"/>
    </location>
</feature>
<keyword evidence="1" id="KW-0812">Transmembrane</keyword>
<dbReference type="EMBL" id="QJKF01000027">
    <property type="protein sequence ID" value="PXX53413.1"/>
    <property type="molecule type" value="Genomic_DNA"/>
</dbReference>
<gene>
    <name evidence="3" type="ORF">DFR70_12724</name>
</gene>
<evidence type="ECO:0000256" key="2">
    <source>
        <dbReference type="SAM" id="SignalP"/>
    </source>
</evidence>
<feature type="transmembrane region" description="Helical" evidence="1">
    <location>
        <begin position="201"/>
        <end position="223"/>
    </location>
</feature>
<feature type="signal peptide" evidence="2">
    <location>
        <begin position="1"/>
        <end position="31"/>
    </location>
</feature>
<keyword evidence="2" id="KW-0732">Signal</keyword>
<name>A0A318JKT2_9NOCA</name>
<dbReference type="Proteomes" id="UP000247569">
    <property type="component" value="Unassembled WGS sequence"/>
</dbReference>
<evidence type="ECO:0000256" key="1">
    <source>
        <dbReference type="SAM" id="Phobius"/>
    </source>
</evidence>
<organism evidence="3 4">
    <name type="scientific">Nocardia tenerifensis</name>
    <dbReference type="NCBI Taxonomy" id="228006"/>
    <lineage>
        <taxon>Bacteria</taxon>
        <taxon>Bacillati</taxon>
        <taxon>Actinomycetota</taxon>
        <taxon>Actinomycetes</taxon>
        <taxon>Mycobacteriales</taxon>
        <taxon>Nocardiaceae</taxon>
        <taxon>Nocardia</taxon>
    </lineage>
</organism>
<accession>A0A318JKT2</accession>
<comment type="caution">
    <text evidence="3">The sequence shown here is derived from an EMBL/GenBank/DDBJ whole genome shotgun (WGS) entry which is preliminary data.</text>
</comment>
<keyword evidence="4" id="KW-1185">Reference proteome</keyword>
<evidence type="ECO:0000313" key="4">
    <source>
        <dbReference type="Proteomes" id="UP000247569"/>
    </source>
</evidence>
<protein>
    <submittedName>
        <fullName evidence="3">Uncharacterized protein</fullName>
    </submittedName>
</protein>
<dbReference type="AlphaFoldDB" id="A0A318JKT2"/>
<feature type="transmembrane region" description="Helical" evidence="1">
    <location>
        <begin position="267"/>
        <end position="287"/>
    </location>
</feature>
<keyword evidence="1" id="KW-1133">Transmembrane helix</keyword>
<evidence type="ECO:0000313" key="3">
    <source>
        <dbReference type="EMBL" id="PXX53413.1"/>
    </source>
</evidence>